<dbReference type="Pfam" id="PF00498">
    <property type="entry name" value="FHA"/>
    <property type="match status" value="1"/>
</dbReference>
<feature type="region of interest" description="Disordered" evidence="1">
    <location>
        <begin position="141"/>
        <end position="177"/>
    </location>
</feature>
<keyword evidence="2" id="KW-1133">Transmembrane helix</keyword>
<sequence>MDSLVHITLTSLNGDIRPSERILDLRPDRRSFQIGRASKSVSKGLSGAVDNAWFDSPVMSRNHAEISLDPENNMVMIRDIGSTHGTYLNNTALEQKKQRSVSDNDIVVFGTEVRRGSEVFPACAFRINYEFVPYKTKSNTFTCPDSSDVEDEEYEISDDNIEGNEGSSSDDGISIGSRPVKASQAINAIDLTRDDFPAASSGDEESNDEERCKVKNIRYLIAGIDSDDQTKTEFYPRIISDSDDEEVRSSSSSGSNLHSDDSGSDDSGSLDGYGLEEAEGSEIHDTFEDPEMNVETHSAPGSPKIQSRQADEHANFGPSTSSSDEDMRASSIELAARILASESIMSDEDDESDFGLSESGREGIQALFDDGLLENGDADHYGELRPEDESNTDSVMSGKGPINVAANNDENERLKRGTSLFQPAEMPPQTISNFDSHHAYECSALPMRDPFSQSTTGIRQPSPSDAAMVKTAISLSREPSQASNPSFARSSPVKTTTWEQLLAESGVQSLGDKTGKHAFFEAREDNKAKFYATEDGVISKPPAGRTMQGSESTGYQEQKPQHKVIVATPSTERRQGRYTRSLSSVDSYDAAEPSVIPPHSPGMVKAAGSYPPLSYVSDGTQVPIFERDPSPLLDMTSAFEYNKSKASMAAASKEASSQPGRSKLSIRDIIDSSTADQTKDKKRKADEISNVIEDEVRIWAASSSLDASIGSTDMPASGSEVVATPKLPGVKQDVEPNLPEQRSAKRLKRIVEGVGYAALGGAVVGAGLFSVLVATAPDFL</sequence>
<dbReference type="OrthoDB" id="4096268at2759"/>
<proteinExistence type="predicted"/>
<gene>
    <name evidence="4" type="ORF">M430DRAFT_38096</name>
</gene>
<evidence type="ECO:0000256" key="2">
    <source>
        <dbReference type="SAM" id="Phobius"/>
    </source>
</evidence>
<feature type="region of interest" description="Disordered" evidence="1">
    <location>
        <begin position="533"/>
        <end position="603"/>
    </location>
</feature>
<dbReference type="PROSITE" id="PS50006">
    <property type="entry name" value="FHA_DOMAIN"/>
    <property type="match status" value="1"/>
</dbReference>
<dbReference type="Proteomes" id="UP000241818">
    <property type="component" value="Unassembled WGS sequence"/>
</dbReference>
<feature type="compositionally biased region" description="Basic and acidic residues" evidence="1">
    <location>
        <begin position="377"/>
        <end position="388"/>
    </location>
</feature>
<feature type="compositionally biased region" description="Low complexity" evidence="1">
    <location>
        <begin position="166"/>
        <end position="177"/>
    </location>
</feature>
<keyword evidence="5" id="KW-1185">Reference proteome</keyword>
<dbReference type="InParanoid" id="A0A2T3BDA1"/>
<organism evidence="4 5">
    <name type="scientific">Amorphotheca resinae ATCC 22711</name>
    <dbReference type="NCBI Taxonomy" id="857342"/>
    <lineage>
        <taxon>Eukaryota</taxon>
        <taxon>Fungi</taxon>
        <taxon>Dikarya</taxon>
        <taxon>Ascomycota</taxon>
        <taxon>Pezizomycotina</taxon>
        <taxon>Leotiomycetes</taxon>
        <taxon>Helotiales</taxon>
        <taxon>Amorphothecaceae</taxon>
        <taxon>Amorphotheca</taxon>
    </lineage>
</organism>
<dbReference type="SMART" id="SM00240">
    <property type="entry name" value="FHA"/>
    <property type="match status" value="1"/>
</dbReference>
<feature type="region of interest" description="Disordered" evidence="1">
    <location>
        <begin position="369"/>
        <end position="413"/>
    </location>
</feature>
<dbReference type="GO" id="GO:0005737">
    <property type="term" value="C:cytoplasm"/>
    <property type="evidence" value="ECO:0007669"/>
    <property type="project" value="TreeGrafter"/>
</dbReference>
<protein>
    <recommendedName>
        <fullName evidence="3">FHA domain-containing protein</fullName>
    </recommendedName>
</protein>
<evidence type="ECO:0000313" key="4">
    <source>
        <dbReference type="EMBL" id="PSS27308.1"/>
    </source>
</evidence>
<dbReference type="EMBL" id="KZ679006">
    <property type="protein sequence ID" value="PSS27308.1"/>
    <property type="molecule type" value="Genomic_DNA"/>
</dbReference>
<evidence type="ECO:0000256" key="1">
    <source>
        <dbReference type="SAM" id="MobiDB-lite"/>
    </source>
</evidence>
<reference evidence="4 5" key="1">
    <citation type="journal article" date="2018" name="New Phytol.">
        <title>Comparative genomics and transcriptomics depict ericoid mycorrhizal fungi as versatile saprotrophs and plant mutualists.</title>
        <authorList>
            <person name="Martino E."/>
            <person name="Morin E."/>
            <person name="Grelet G.A."/>
            <person name="Kuo A."/>
            <person name="Kohler A."/>
            <person name="Daghino S."/>
            <person name="Barry K.W."/>
            <person name="Cichocki N."/>
            <person name="Clum A."/>
            <person name="Dockter R.B."/>
            <person name="Hainaut M."/>
            <person name="Kuo R.C."/>
            <person name="LaButti K."/>
            <person name="Lindahl B.D."/>
            <person name="Lindquist E.A."/>
            <person name="Lipzen A."/>
            <person name="Khouja H.R."/>
            <person name="Magnuson J."/>
            <person name="Murat C."/>
            <person name="Ohm R.A."/>
            <person name="Singer S.W."/>
            <person name="Spatafora J.W."/>
            <person name="Wang M."/>
            <person name="Veneault-Fourrey C."/>
            <person name="Henrissat B."/>
            <person name="Grigoriev I.V."/>
            <person name="Martin F.M."/>
            <person name="Perotto S."/>
        </authorList>
    </citation>
    <scope>NUCLEOTIDE SEQUENCE [LARGE SCALE GENOMIC DNA]</scope>
    <source>
        <strain evidence="4 5">ATCC 22711</strain>
    </source>
</reference>
<feature type="compositionally biased region" description="Acidic residues" evidence="1">
    <location>
        <begin position="147"/>
        <end position="162"/>
    </location>
</feature>
<dbReference type="InterPro" id="IPR008984">
    <property type="entry name" value="SMAD_FHA_dom_sf"/>
</dbReference>
<feature type="region of interest" description="Disordered" evidence="1">
    <location>
        <begin position="237"/>
        <end position="330"/>
    </location>
</feature>
<dbReference type="InterPro" id="IPR051176">
    <property type="entry name" value="Cent_Immune-Sig_Mod"/>
</dbReference>
<dbReference type="RefSeq" id="XP_024724833.1">
    <property type="nucleotide sequence ID" value="XM_024867212.1"/>
</dbReference>
<accession>A0A2T3BDA1</accession>
<dbReference type="InterPro" id="IPR000253">
    <property type="entry name" value="FHA_dom"/>
</dbReference>
<dbReference type="Gene3D" id="2.60.200.20">
    <property type="match status" value="1"/>
</dbReference>
<dbReference type="STRING" id="857342.A0A2T3BDA1"/>
<dbReference type="SUPFAM" id="SSF49879">
    <property type="entry name" value="SMAD/FHA domain"/>
    <property type="match status" value="1"/>
</dbReference>
<evidence type="ECO:0000259" key="3">
    <source>
        <dbReference type="PROSITE" id="PS50006"/>
    </source>
</evidence>
<keyword evidence="2" id="KW-0812">Transmembrane</keyword>
<evidence type="ECO:0000313" key="5">
    <source>
        <dbReference type="Proteomes" id="UP000241818"/>
    </source>
</evidence>
<dbReference type="PANTHER" id="PTHR15715">
    <property type="entry name" value="CENTROSOMAL PROTEIN OF 170 KDA"/>
    <property type="match status" value="1"/>
</dbReference>
<feature type="transmembrane region" description="Helical" evidence="2">
    <location>
        <begin position="753"/>
        <end position="774"/>
    </location>
</feature>
<feature type="domain" description="FHA" evidence="3">
    <location>
        <begin position="32"/>
        <end position="93"/>
    </location>
</feature>
<dbReference type="AlphaFoldDB" id="A0A2T3BDA1"/>
<feature type="compositionally biased region" description="Polar residues" evidence="1">
    <location>
        <begin position="547"/>
        <end position="558"/>
    </location>
</feature>
<dbReference type="GeneID" id="36575293"/>
<name>A0A2T3BDA1_AMORE</name>
<dbReference type="PANTHER" id="PTHR15715:SF48">
    <property type="entry name" value="FHA DOMAIN-CONTAINING PROTEIN"/>
    <property type="match status" value="1"/>
</dbReference>
<keyword evidence="2" id="KW-0472">Membrane</keyword>